<protein>
    <submittedName>
        <fullName evidence="2">Uncharacterized protein</fullName>
    </submittedName>
</protein>
<accession>A0AAV2UYK6</accession>
<proteinExistence type="predicted"/>
<dbReference type="RefSeq" id="WP_014842104.1">
    <property type="nucleotide sequence ID" value="NC_018139.1"/>
</dbReference>
<evidence type="ECO:0000313" key="3">
    <source>
        <dbReference type="Proteomes" id="UP000010102"/>
    </source>
</evidence>
<dbReference type="EMBL" id="FQ958210">
    <property type="protein sequence ID" value="CCD06165.1"/>
    <property type="molecule type" value="Genomic_DNA"/>
</dbReference>
<sequence>MAKNFDISKTQLRTILNDQRNKRQQTNSPSKEVIKSDASYAQLLPILNPQQNKKEQANSPSDEKRDSYIEFFNTHLFEHLKKEHDPNGNKNQPSTIIDKARNSPSSIGALSRIFDEYDCPTPNYEEINTIYQKPNGLREHIQEKLNGIIPVLLNEDRTALHPDVIEAIGQENYNAILNNAQDDKRAITEQFVKAVISGYGQRILQNTDDNDLKLKLYTSVLPALEMLNKEVTLQGLPEQSKPIPAVILTNISSDFINLLEAAEKDGIKSKLFGDAKSELDSVVARFNDKHEDHTGYMHESEEVKNAKGLESYNKAVDFVIRGITDSLADEPPKPKEVSWFKKFLRFITCNEKLLQNADEKAHDRYEKQRDRLLTLIPKINKLNSQLMSYAKDEHQVTQDCRNETPITFRHQ</sequence>
<dbReference type="AlphaFoldDB" id="A0AAV2UYK6"/>
<reference evidence="2 3" key="1">
    <citation type="submission" date="2011-07" db="EMBL/GenBank/DDBJ databases">
        <authorList>
            <person name="Genoscope - CEA"/>
        </authorList>
    </citation>
    <scope>NUCLEOTIDE SEQUENCE [LARGE SCALE GENOMIC DNA]</scope>
    <source>
        <strain evidence="3">lorraine</strain>
    </source>
</reference>
<feature type="region of interest" description="Disordered" evidence="1">
    <location>
        <begin position="81"/>
        <end position="102"/>
    </location>
</feature>
<organism evidence="2 3">
    <name type="scientific">Legionella pneumophila subsp. pneumophila</name>
    <dbReference type="NCBI Taxonomy" id="91891"/>
    <lineage>
        <taxon>Bacteria</taxon>
        <taxon>Pseudomonadati</taxon>
        <taxon>Pseudomonadota</taxon>
        <taxon>Gammaproteobacteria</taxon>
        <taxon>Legionellales</taxon>
        <taxon>Legionellaceae</taxon>
        <taxon>Legionella</taxon>
    </lineage>
</organism>
<evidence type="ECO:0000256" key="1">
    <source>
        <dbReference type="SAM" id="MobiDB-lite"/>
    </source>
</evidence>
<dbReference type="KEGG" id="lpo:LPO_2173"/>
<dbReference type="Proteomes" id="UP000010102">
    <property type="component" value="Chromosome"/>
</dbReference>
<evidence type="ECO:0000313" key="2">
    <source>
        <dbReference type="EMBL" id="CCD06165.1"/>
    </source>
</evidence>
<gene>
    <name evidence="2" type="ORF">LPO_2173</name>
</gene>
<name>A0AAV2UYK6_LEGPN</name>